<evidence type="ECO:0000259" key="6">
    <source>
        <dbReference type="SMART" id="SM00602"/>
    </source>
</evidence>
<evidence type="ECO:0000313" key="8">
    <source>
        <dbReference type="Proteomes" id="UP000094565"/>
    </source>
</evidence>
<dbReference type="AlphaFoldDB" id="A0A1B2J798"/>
<organism evidence="7 8">
    <name type="scientific">Komagataella pastoris</name>
    <name type="common">Yeast</name>
    <name type="synonym">Pichia pastoris</name>
    <dbReference type="NCBI Taxonomy" id="4922"/>
    <lineage>
        <taxon>Eukaryota</taxon>
        <taxon>Fungi</taxon>
        <taxon>Dikarya</taxon>
        <taxon>Ascomycota</taxon>
        <taxon>Saccharomycotina</taxon>
        <taxon>Pichiomycetes</taxon>
        <taxon>Pichiales</taxon>
        <taxon>Pichiaceae</taxon>
        <taxon>Komagataella</taxon>
    </lineage>
</organism>
<dbReference type="GO" id="GO:0016020">
    <property type="term" value="C:membrane"/>
    <property type="evidence" value="ECO:0007669"/>
    <property type="project" value="InterPro"/>
</dbReference>
<dbReference type="InterPro" id="IPR031778">
    <property type="entry name" value="Sortilin_N"/>
</dbReference>
<evidence type="ECO:0000256" key="2">
    <source>
        <dbReference type="ARBA" id="ARBA00022737"/>
    </source>
</evidence>
<gene>
    <name evidence="7" type="ORF">ATY40_BA7500345</name>
</gene>
<feature type="signal peptide" evidence="5">
    <location>
        <begin position="1"/>
        <end position="21"/>
    </location>
</feature>
<dbReference type="SMART" id="SM00602">
    <property type="entry name" value="VPS10"/>
    <property type="match status" value="1"/>
</dbReference>
<keyword evidence="1" id="KW-0812">Transmembrane</keyword>
<dbReference type="Pfam" id="PF15902">
    <property type="entry name" value="Sortilin-Vps10"/>
    <property type="match status" value="1"/>
</dbReference>
<evidence type="ECO:0000256" key="5">
    <source>
        <dbReference type="SAM" id="SignalP"/>
    </source>
</evidence>
<keyword evidence="8" id="KW-1185">Reference proteome</keyword>
<dbReference type="GO" id="GO:0006895">
    <property type="term" value="P:Golgi to endosome transport"/>
    <property type="evidence" value="ECO:0007669"/>
    <property type="project" value="TreeGrafter"/>
</dbReference>
<evidence type="ECO:0000256" key="4">
    <source>
        <dbReference type="SAM" id="MobiDB-lite"/>
    </source>
</evidence>
<name>A0A1B2J798_PICPA</name>
<keyword evidence="5" id="KW-0732">Signal</keyword>
<dbReference type="GO" id="GO:0005829">
    <property type="term" value="C:cytosol"/>
    <property type="evidence" value="ECO:0007669"/>
    <property type="project" value="GOC"/>
</dbReference>
<evidence type="ECO:0000313" key="7">
    <source>
        <dbReference type="EMBL" id="ANZ73840.1"/>
    </source>
</evidence>
<feature type="domain" description="VPS10" evidence="6">
    <location>
        <begin position="54"/>
        <end position="645"/>
    </location>
</feature>
<dbReference type="Proteomes" id="UP000094565">
    <property type="component" value="Chromosome 1"/>
</dbReference>
<dbReference type="CDD" id="cd15482">
    <property type="entry name" value="Sialidase_non-viral"/>
    <property type="match status" value="1"/>
</dbReference>
<dbReference type="GO" id="GO:0006896">
    <property type="term" value="P:Golgi to vacuole transport"/>
    <property type="evidence" value="ECO:0007669"/>
    <property type="project" value="TreeGrafter"/>
</dbReference>
<feature type="chain" id="PRO_5008539305" evidence="5">
    <location>
        <begin position="22"/>
        <end position="698"/>
    </location>
</feature>
<feature type="region of interest" description="Disordered" evidence="4">
    <location>
        <begin position="399"/>
        <end position="418"/>
    </location>
</feature>
<keyword evidence="1" id="KW-0472">Membrane</keyword>
<dbReference type="InterPro" id="IPR050310">
    <property type="entry name" value="VPS10-sortilin"/>
</dbReference>
<proteinExistence type="predicted"/>
<protein>
    <submittedName>
        <fullName evidence="7">BA75_00345T0</fullName>
    </submittedName>
</protein>
<dbReference type="OrthoDB" id="443634at2759"/>
<keyword evidence="3" id="KW-0325">Glycoprotein</keyword>
<reference evidence="7 8" key="1">
    <citation type="submission" date="2016-02" db="EMBL/GenBank/DDBJ databases">
        <title>Comparative genomic and transcriptomic foundation for Pichia pastoris.</title>
        <authorList>
            <person name="Love K.R."/>
            <person name="Shah K.A."/>
            <person name="Whittaker C.A."/>
            <person name="Wu J."/>
            <person name="Bartlett M.C."/>
            <person name="Ma D."/>
            <person name="Leeson R.L."/>
            <person name="Priest M."/>
            <person name="Young S.K."/>
            <person name="Love J.C."/>
        </authorList>
    </citation>
    <scope>NUCLEOTIDE SEQUENCE [LARGE SCALE GENOMIC DNA]</scope>
    <source>
        <strain evidence="7 8">ATCC 28485</strain>
    </source>
</reference>
<dbReference type="PANTHER" id="PTHR12106">
    <property type="entry name" value="SORTILIN RELATED"/>
    <property type="match status" value="1"/>
</dbReference>
<dbReference type="PANTHER" id="PTHR12106:SF27">
    <property type="entry name" value="SORTILIN-RELATED RECEPTOR"/>
    <property type="match status" value="1"/>
</dbReference>
<evidence type="ECO:0000256" key="1">
    <source>
        <dbReference type="ARBA" id="ARBA00022692"/>
    </source>
</evidence>
<dbReference type="GO" id="GO:0005794">
    <property type="term" value="C:Golgi apparatus"/>
    <property type="evidence" value="ECO:0007669"/>
    <property type="project" value="TreeGrafter"/>
</dbReference>
<accession>A0A1B2J798</accession>
<evidence type="ECO:0000256" key="3">
    <source>
        <dbReference type="ARBA" id="ARBA00023180"/>
    </source>
</evidence>
<feature type="compositionally biased region" description="Basic and acidic residues" evidence="4">
    <location>
        <begin position="404"/>
        <end position="417"/>
    </location>
</feature>
<sequence>MDCKVCCILLLLSAWIGLASPMDGNILNANHHLDDSVVQHVYLKHGNNDTFTDETILLRTKRNNAFVSYDGGLAFNKIELRDNGRILDIIVNKYFPDYVYLTTINGYIYVSCNRAVSFKRVKAPSKRSIDFALLANPLSFHKYDPHRFIYAGVKGCHFWNSVADCKTVSFVTKDNGETFTSLLENTRFCFFAGKTIDSDSNLVFCEQYYANGDIPPNPRMLISSDYFKTDQRELLTHVLRPTETANAIVVPAIVDDNSLSALISFDGSTLAKMAFPPNLGFDRSWEGASCEVIEMDGSEHPSMFFHLKRSIRQKYLYFFCGALFKGNIDDGTYTLVADYVNGNRKGVDFEGVYGLEGTAIINTVNNYEAIESEFVDARSTKIKTKITYDEGSKWNYLTPPALGSERDGPTRGEHEQSLESYSLNLKGPTERRFSKVKSSCNSAAGFIFGVGNVGKYLDRDPDSFALYFSKDAGISWKKVANGDYLWAFGDQGRVLVVVEINKKVDTLRYSLDEGETWLDYKFTDEKIDVYDLVSLPSDASRKFIIFENENPVPSRETNIRNVYTIGFDEGDPDFWMPKNLYGGVKYSDKHGTLLTLFGVVITGGAWYIYDRGIKRNGGFSRVKSFAGQDNERISGLIEDNNIDRVVNYIVRVSFGTYQLFEGSVPSVFKRLFYPNRDRFSQEGVAQPFLANNLDSERD</sequence>
<dbReference type="GO" id="GO:0006623">
    <property type="term" value="P:protein targeting to vacuole"/>
    <property type="evidence" value="ECO:0007669"/>
    <property type="project" value="TreeGrafter"/>
</dbReference>
<dbReference type="SUPFAM" id="SSF110296">
    <property type="entry name" value="Oligoxyloglucan reducing end-specific cellobiohydrolase"/>
    <property type="match status" value="1"/>
</dbReference>
<keyword evidence="2" id="KW-0677">Repeat</keyword>
<dbReference type="EMBL" id="CP014584">
    <property type="protein sequence ID" value="ANZ73840.1"/>
    <property type="molecule type" value="Genomic_DNA"/>
</dbReference>
<dbReference type="InterPro" id="IPR006581">
    <property type="entry name" value="VPS10"/>
</dbReference>